<dbReference type="Gene3D" id="1.10.630.10">
    <property type="entry name" value="Cytochrome P450"/>
    <property type="match status" value="1"/>
</dbReference>
<name>A0A1E1LNY4_9HELO</name>
<feature type="binding site" description="axial binding residue" evidence="8">
    <location>
        <position position="404"/>
    </location>
    <ligand>
        <name>heme</name>
        <dbReference type="ChEBI" id="CHEBI:30413"/>
    </ligand>
    <ligandPart>
        <name>Fe</name>
        <dbReference type="ChEBI" id="CHEBI:18248"/>
    </ligandPart>
</feature>
<gene>
    <name evidence="10" type="ORF">RAG0_16110</name>
</gene>
<evidence type="ECO:0000256" key="2">
    <source>
        <dbReference type="ARBA" id="ARBA00005179"/>
    </source>
</evidence>
<dbReference type="SUPFAM" id="SSF48264">
    <property type="entry name" value="Cytochrome P450"/>
    <property type="match status" value="1"/>
</dbReference>
<dbReference type="InterPro" id="IPR050121">
    <property type="entry name" value="Cytochrome_P450_monoxygenase"/>
</dbReference>
<accession>A0A1E1LNY4</accession>
<dbReference type="GO" id="GO:0005506">
    <property type="term" value="F:iron ion binding"/>
    <property type="evidence" value="ECO:0007669"/>
    <property type="project" value="InterPro"/>
</dbReference>
<keyword evidence="7 9" id="KW-0503">Monooxygenase</keyword>
<evidence type="ECO:0000256" key="7">
    <source>
        <dbReference type="ARBA" id="ARBA00023033"/>
    </source>
</evidence>
<dbReference type="PANTHER" id="PTHR24305:SF107">
    <property type="entry name" value="P450, PUTATIVE (EUROFUNG)-RELATED"/>
    <property type="match status" value="1"/>
</dbReference>
<dbReference type="PROSITE" id="PS00086">
    <property type="entry name" value="CYTOCHROME_P450"/>
    <property type="match status" value="1"/>
</dbReference>
<dbReference type="GO" id="GO:0020037">
    <property type="term" value="F:heme binding"/>
    <property type="evidence" value="ECO:0007669"/>
    <property type="project" value="InterPro"/>
</dbReference>
<evidence type="ECO:0000256" key="4">
    <source>
        <dbReference type="ARBA" id="ARBA00022723"/>
    </source>
</evidence>
<keyword evidence="3 8" id="KW-0349">Heme</keyword>
<dbReference type="Proteomes" id="UP000178912">
    <property type="component" value="Unassembled WGS sequence"/>
</dbReference>
<keyword evidence="4 8" id="KW-0479">Metal-binding</keyword>
<proteinExistence type="inferred from homology"/>
<evidence type="ECO:0000256" key="3">
    <source>
        <dbReference type="ARBA" id="ARBA00022617"/>
    </source>
</evidence>
<sequence length="468" mass="52833">MTEAKKRYPADAHPQIMFTEMAFENKLKGLFYVDLYPFAEPMLFMTDPAVSLQTQTTTNFVRHPLVKASLGPIVGSNSVFSSEGAEWARQRKWFTPAFSMSHMLSLIPSMIEETMVFCDKLTQNAASGTVFSMNDATTKLAIDFIGRTVGDIRLKSQTGHSSVLSSFSSATSWTASFSSPLWKRILSKIMMRYHTRNLDNELRNVIREKYRQKKDDGIDKSILDLALKGYRKEHGSTVRAHQDERFLDMALNNAKTFFLAGHDTTASLMTYMFYYLSINPDFLARVRQEHDSVFGTSLEATVDSLGKNPSLVNQLSLTSALIKEVLRLHPAGFTIRKGIPGATLEYDGRKYPADTQIVCNLAAAMHYDSHTWQRPHEFDPDRFLQPETHSMDSWQIFGKGLRSCIGQQLVTIEARVLAAMTVRFFTFEAVFKEHGLNIPGFGGRAYQQVILSAKPKDGLPMRVSVRDN</sequence>
<dbReference type="PRINTS" id="PR00385">
    <property type="entry name" value="P450"/>
</dbReference>
<evidence type="ECO:0000256" key="5">
    <source>
        <dbReference type="ARBA" id="ARBA00023002"/>
    </source>
</evidence>
<dbReference type="InterPro" id="IPR036396">
    <property type="entry name" value="Cyt_P450_sf"/>
</dbReference>
<dbReference type="InterPro" id="IPR002401">
    <property type="entry name" value="Cyt_P450_E_grp-I"/>
</dbReference>
<comment type="pathway">
    <text evidence="2">Secondary metabolite biosynthesis.</text>
</comment>
<keyword evidence="6 8" id="KW-0408">Iron</keyword>
<evidence type="ECO:0000256" key="1">
    <source>
        <dbReference type="ARBA" id="ARBA00001971"/>
    </source>
</evidence>
<comment type="similarity">
    <text evidence="9">Belongs to the cytochrome P450 family.</text>
</comment>
<dbReference type="PANTHER" id="PTHR24305">
    <property type="entry name" value="CYTOCHROME P450"/>
    <property type="match status" value="1"/>
</dbReference>
<dbReference type="InterPro" id="IPR017972">
    <property type="entry name" value="Cyt_P450_CS"/>
</dbReference>
<dbReference type="InterPro" id="IPR001128">
    <property type="entry name" value="Cyt_P450"/>
</dbReference>
<evidence type="ECO:0000256" key="8">
    <source>
        <dbReference type="PIRSR" id="PIRSR602401-1"/>
    </source>
</evidence>
<comment type="cofactor">
    <cofactor evidence="1 8">
        <name>heme</name>
        <dbReference type="ChEBI" id="CHEBI:30413"/>
    </cofactor>
</comment>
<dbReference type="Pfam" id="PF00067">
    <property type="entry name" value="p450"/>
    <property type="match status" value="1"/>
</dbReference>
<dbReference type="PRINTS" id="PR00463">
    <property type="entry name" value="EP450I"/>
</dbReference>
<evidence type="ECO:0000313" key="11">
    <source>
        <dbReference type="Proteomes" id="UP000178912"/>
    </source>
</evidence>
<evidence type="ECO:0000256" key="6">
    <source>
        <dbReference type="ARBA" id="ARBA00023004"/>
    </source>
</evidence>
<dbReference type="AlphaFoldDB" id="A0A1E1LNY4"/>
<keyword evidence="11" id="KW-1185">Reference proteome</keyword>
<dbReference type="EMBL" id="FJUX01000155">
    <property type="protein sequence ID" value="CZT12195.1"/>
    <property type="molecule type" value="Genomic_DNA"/>
</dbReference>
<evidence type="ECO:0000313" key="10">
    <source>
        <dbReference type="EMBL" id="CZT12195.1"/>
    </source>
</evidence>
<protein>
    <submittedName>
        <fullName evidence="10">Related to sterigmatocystin biosynthesis P450 monooxygenase STCS</fullName>
    </submittedName>
</protein>
<dbReference type="GO" id="GO:0004497">
    <property type="term" value="F:monooxygenase activity"/>
    <property type="evidence" value="ECO:0007669"/>
    <property type="project" value="UniProtKB-KW"/>
</dbReference>
<organism evidence="10 11">
    <name type="scientific">Rhynchosporium agropyri</name>
    <dbReference type="NCBI Taxonomy" id="914238"/>
    <lineage>
        <taxon>Eukaryota</taxon>
        <taxon>Fungi</taxon>
        <taxon>Dikarya</taxon>
        <taxon>Ascomycota</taxon>
        <taxon>Pezizomycotina</taxon>
        <taxon>Leotiomycetes</taxon>
        <taxon>Helotiales</taxon>
        <taxon>Ploettnerulaceae</taxon>
        <taxon>Rhynchosporium</taxon>
    </lineage>
</organism>
<reference evidence="11" key="1">
    <citation type="submission" date="2016-03" db="EMBL/GenBank/DDBJ databases">
        <authorList>
            <person name="Guldener U."/>
        </authorList>
    </citation>
    <scope>NUCLEOTIDE SEQUENCE [LARGE SCALE GENOMIC DNA]</scope>
    <source>
        <strain evidence="11">04CH-RAC-A.6.1</strain>
    </source>
</reference>
<dbReference type="GO" id="GO:0016705">
    <property type="term" value="F:oxidoreductase activity, acting on paired donors, with incorporation or reduction of molecular oxygen"/>
    <property type="evidence" value="ECO:0007669"/>
    <property type="project" value="InterPro"/>
</dbReference>
<keyword evidence="5 9" id="KW-0560">Oxidoreductase</keyword>
<evidence type="ECO:0000256" key="9">
    <source>
        <dbReference type="RuleBase" id="RU000461"/>
    </source>
</evidence>
<dbReference type="OrthoDB" id="10029320at2759"/>